<reference evidence="2 3" key="1">
    <citation type="submission" date="2020-08" db="EMBL/GenBank/DDBJ databases">
        <authorList>
            <person name="Hejnol A."/>
        </authorList>
    </citation>
    <scope>NUCLEOTIDE SEQUENCE [LARGE SCALE GENOMIC DNA]</scope>
</reference>
<keyword evidence="3" id="KW-1185">Reference proteome</keyword>
<feature type="compositionally biased region" description="Polar residues" evidence="1">
    <location>
        <begin position="194"/>
        <end position="203"/>
    </location>
</feature>
<feature type="region of interest" description="Disordered" evidence="1">
    <location>
        <begin position="152"/>
        <end position="203"/>
    </location>
</feature>
<dbReference type="Proteomes" id="UP000549394">
    <property type="component" value="Unassembled WGS sequence"/>
</dbReference>
<accession>A0A7I8WF56</accession>
<evidence type="ECO:0000256" key="1">
    <source>
        <dbReference type="SAM" id="MobiDB-lite"/>
    </source>
</evidence>
<gene>
    <name evidence="2" type="ORF">DGYR_LOCUS14061</name>
</gene>
<sequence length="338" mass="38460">METNRWCIPIFEDPTQSIDITEKNLKVQISFLFHCYYNAYYSRFHVTFDSAICKQFFNYQLLGACCIKEALADPSDNVEELKLDLKNYRFLKDLMKTVKEEDAFKNILDFYEKKVLNINKKNLEIIGERSDKVFSNWKKKLLKFYNDCHAPTPTKETTATTTNPIPQSSATENELENETTTPAENTDIIVPAQPTASTARRFSEETTIIQHRQQSGIETVTPQLFESGEEYFQEQEMAISALQSELEPLTTEIESAQPTTGLESAPQSTGIEPAPPTTGLESELPSTNCENIEEMHMEIYNQMGLGENLEVGEMMQLDEDVQNDDAVTTPNANFLRVP</sequence>
<proteinExistence type="predicted"/>
<dbReference type="EMBL" id="CAJFCJ010000093">
    <property type="protein sequence ID" value="CAD5126839.1"/>
    <property type="molecule type" value="Genomic_DNA"/>
</dbReference>
<protein>
    <submittedName>
        <fullName evidence="2">DgyrCDS14870</fullName>
    </submittedName>
</protein>
<dbReference type="AlphaFoldDB" id="A0A7I8WF56"/>
<feature type="region of interest" description="Disordered" evidence="1">
    <location>
        <begin position="257"/>
        <end position="282"/>
    </location>
</feature>
<organism evidence="2 3">
    <name type="scientific">Dimorphilus gyrociliatus</name>
    <dbReference type="NCBI Taxonomy" id="2664684"/>
    <lineage>
        <taxon>Eukaryota</taxon>
        <taxon>Metazoa</taxon>
        <taxon>Spiralia</taxon>
        <taxon>Lophotrochozoa</taxon>
        <taxon>Annelida</taxon>
        <taxon>Polychaeta</taxon>
        <taxon>Polychaeta incertae sedis</taxon>
        <taxon>Dinophilidae</taxon>
        <taxon>Dimorphilus</taxon>
    </lineage>
</organism>
<feature type="compositionally biased region" description="Low complexity" evidence="1">
    <location>
        <begin position="152"/>
        <end position="166"/>
    </location>
</feature>
<name>A0A7I8WF56_9ANNE</name>
<feature type="compositionally biased region" description="Polar residues" evidence="1">
    <location>
        <begin position="257"/>
        <end position="270"/>
    </location>
</feature>
<comment type="caution">
    <text evidence="2">The sequence shown here is derived from an EMBL/GenBank/DDBJ whole genome shotgun (WGS) entry which is preliminary data.</text>
</comment>
<evidence type="ECO:0000313" key="3">
    <source>
        <dbReference type="Proteomes" id="UP000549394"/>
    </source>
</evidence>
<evidence type="ECO:0000313" key="2">
    <source>
        <dbReference type="EMBL" id="CAD5126839.1"/>
    </source>
</evidence>